<dbReference type="AlphaFoldDB" id="A0A9W4TA91"/>
<accession>A0A9W4TA91</accession>
<protein>
    <submittedName>
        <fullName evidence="1">9686_t:CDS:1</fullName>
    </submittedName>
</protein>
<gene>
    <name evidence="1" type="ORF">FWILDA_LOCUS18579</name>
</gene>
<comment type="caution">
    <text evidence="1">The sequence shown here is derived from an EMBL/GenBank/DDBJ whole genome shotgun (WGS) entry which is preliminary data.</text>
</comment>
<evidence type="ECO:0000313" key="2">
    <source>
        <dbReference type="Proteomes" id="UP001153678"/>
    </source>
</evidence>
<dbReference type="Proteomes" id="UP001153678">
    <property type="component" value="Unassembled WGS sequence"/>
</dbReference>
<dbReference type="EMBL" id="CAMKVN010018692">
    <property type="protein sequence ID" value="CAI2198450.1"/>
    <property type="molecule type" value="Genomic_DNA"/>
</dbReference>
<reference evidence="1" key="1">
    <citation type="submission" date="2022-08" db="EMBL/GenBank/DDBJ databases">
        <authorList>
            <person name="Kallberg Y."/>
            <person name="Tangrot J."/>
            <person name="Rosling A."/>
        </authorList>
    </citation>
    <scope>NUCLEOTIDE SEQUENCE</scope>
    <source>
        <strain evidence="1">Wild A</strain>
    </source>
</reference>
<name>A0A9W4TA91_9GLOM</name>
<sequence>MPITIAVKVGSKKCRNTYLHFTKLNILDKAPLRMLVPVDFAELKN</sequence>
<evidence type="ECO:0000313" key="1">
    <source>
        <dbReference type="EMBL" id="CAI2198450.1"/>
    </source>
</evidence>
<feature type="non-terminal residue" evidence="1">
    <location>
        <position position="1"/>
    </location>
</feature>
<feature type="non-terminal residue" evidence="1">
    <location>
        <position position="45"/>
    </location>
</feature>
<proteinExistence type="predicted"/>
<organism evidence="1 2">
    <name type="scientific">Funneliformis geosporum</name>
    <dbReference type="NCBI Taxonomy" id="1117311"/>
    <lineage>
        <taxon>Eukaryota</taxon>
        <taxon>Fungi</taxon>
        <taxon>Fungi incertae sedis</taxon>
        <taxon>Mucoromycota</taxon>
        <taxon>Glomeromycotina</taxon>
        <taxon>Glomeromycetes</taxon>
        <taxon>Glomerales</taxon>
        <taxon>Glomeraceae</taxon>
        <taxon>Funneliformis</taxon>
    </lineage>
</organism>
<keyword evidence="2" id="KW-1185">Reference proteome</keyword>